<evidence type="ECO:0000259" key="1">
    <source>
        <dbReference type="Pfam" id="PF19050"/>
    </source>
</evidence>
<protein>
    <recommendedName>
        <fullName evidence="1">PhoD-like phosphatase domain-containing protein</fullName>
    </recommendedName>
</protein>
<dbReference type="RefSeq" id="XP_018985843.1">
    <property type="nucleotide sequence ID" value="XM_019128450.1"/>
</dbReference>
<dbReference type="OrthoDB" id="2419400at2759"/>
<dbReference type="Pfam" id="PF19050">
    <property type="entry name" value="PhoD_2"/>
    <property type="match status" value="2"/>
</dbReference>
<feature type="domain" description="PhoD-like phosphatase" evidence="1">
    <location>
        <begin position="431"/>
        <end position="602"/>
    </location>
</feature>
<dbReference type="InterPro" id="IPR018946">
    <property type="entry name" value="PhoD-like_MPP"/>
</dbReference>
<keyword evidence="3" id="KW-1185">Reference proteome</keyword>
<dbReference type="InterPro" id="IPR038607">
    <property type="entry name" value="PhoD-like_sf"/>
</dbReference>
<organism evidence="2 3">
    <name type="scientific">Babjeviella inositovora NRRL Y-12698</name>
    <dbReference type="NCBI Taxonomy" id="984486"/>
    <lineage>
        <taxon>Eukaryota</taxon>
        <taxon>Fungi</taxon>
        <taxon>Dikarya</taxon>
        <taxon>Ascomycota</taxon>
        <taxon>Saccharomycotina</taxon>
        <taxon>Pichiomycetes</taxon>
        <taxon>Serinales incertae sedis</taxon>
        <taxon>Babjeviella</taxon>
    </lineage>
</organism>
<dbReference type="EMBL" id="KV454429">
    <property type="protein sequence ID" value="ODQ80515.1"/>
    <property type="molecule type" value="Genomic_DNA"/>
</dbReference>
<evidence type="ECO:0000313" key="2">
    <source>
        <dbReference type="EMBL" id="ODQ80515.1"/>
    </source>
</evidence>
<dbReference type="AlphaFoldDB" id="A0A1E3QS41"/>
<name>A0A1E3QS41_9ASCO</name>
<dbReference type="GO" id="GO:0005886">
    <property type="term" value="C:plasma membrane"/>
    <property type="evidence" value="ECO:0007669"/>
    <property type="project" value="EnsemblFungi"/>
</dbReference>
<gene>
    <name evidence="2" type="ORF">BABINDRAFT_160788</name>
</gene>
<dbReference type="Proteomes" id="UP000094336">
    <property type="component" value="Unassembled WGS sequence"/>
</dbReference>
<feature type="domain" description="PhoD-like phosphatase" evidence="1">
    <location>
        <begin position="138"/>
        <end position="418"/>
    </location>
</feature>
<dbReference type="GeneID" id="30146303"/>
<sequence length="697" mass="79346">MSNMQSDWNGEMPLEEFHAIAKDAAQNTPKEAPTPQPIGSPSLDVRCGPTLRYCGSMENGTNNYRGSILLVVKGETAPSITFALGASRDNSSTTDGEFPATKIYSEEEFNFYRFEISLELQEYEQQIRYAVNGEHRPQYQFYLPSIHQSMNIVSYSCNGFSLGTPPDKFKGSLWHDVLRKHSKLPYHVMIGGGDQIYSDSVKIKCETLKAWTEEHNPIKKHLAGSSPELVAELKHYYLNHYLDWFGTGFWEGLNGTTLQTSFTLAMSLIPSINIFDDHDIIDGFGSYADKTMVSPVFKTVGNVAYKYYMLFQHHTHLDEPVHGSAEPSWILGKAPGPFIEQKSHSTYMRLGKEIGFLGLDCRTERKKHQIVREDTYTLVFQRLQKEVEAAGGAIKHFLVLLGVPIAYPRLVWVEKILNSKLLFPLRKLSQKGIVAKGLVNEFDGSVELLDDLEDHWCSMHHKHERNWFIARLQEFGAANGIRISILSGDVHLCCIGRFKTKLHHHLMQSVKYDERNKMVLNNPENDPRLMFNIISSAIVNGPPPNPMATLLLKRTKVHRYDHSTDEDIIPLFTHDVNGEKRENTLFLNKRNWCDIVPLANHDQRQKEVKEFNVDGVKYLRCIPGPTKGNVDLDINRNPDAKQNENLPAYPLTESSLIVNLHVEKDPEDLESETFDYELVVPELLEKHSLEEVGVKVL</sequence>
<evidence type="ECO:0000313" key="3">
    <source>
        <dbReference type="Proteomes" id="UP000094336"/>
    </source>
</evidence>
<dbReference type="STRING" id="984486.A0A1E3QS41"/>
<dbReference type="CDD" id="cd07389">
    <property type="entry name" value="MPP_PhoD"/>
    <property type="match status" value="1"/>
</dbReference>
<proteinExistence type="predicted"/>
<dbReference type="PANTHER" id="PTHR46689">
    <property type="entry name" value="MEMBRANE PROTEIN, PUTATIVE-RELATED"/>
    <property type="match status" value="1"/>
</dbReference>
<accession>A0A1E3QS41</accession>
<dbReference type="Gene3D" id="3.60.21.70">
    <property type="entry name" value="PhoD-like phosphatase"/>
    <property type="match status" value="1"/>
</dbReference>
<dbReference type="PANTHER" id="PTHR46689:SF1">
    <property type="entry name" value="PHOD-LIKE PHOSPHATASE DOMAIN-CONTAINING PROTEIN"/>
    <property type="match status" value="1"/>
</dbReference>
<dbReference type="InterPro" id="IPR043904">
    <property type="entry name" value="PhoD_2-like"/>
</dbReference>
<reference evidence="3" key="1">
    <citation type="submission" date="2016-05" db="EMBL/GenBank/DDBJ databases">
        <title>Comparative genomics of biotechnologically important yeasts.</title>
        <authorList>
            <consortium name="DOE Joint Genome Institute"/>
            <person name="Riley R."/>
            <person name="Haridas S."/>
            <person name="Wolfe K.H."/>
            <person name="Lopes M.R."/>
            <person name="Hittinger C.T."/>
            <person name="Goker M."/>
            <person name="Salamov A."/>
            <person name="Wisecaver J."/>
            <person name="Long T.M."/>
            <person name="Aerts A.L."/>
            <person name="Barry K."/>
            <person name="Choi C."/>
            <person name="Clum A."/>
            <person name="Coughlan A.Y."/>
            <person name="Deshpande S."/>
            <person name="Douglass A.P."/>
            <person name="Hanson S.J."/>
            <person name="Klenk H.-P."/>
            <person name="Labutti K."/>
            <person name="Lapidus A."/>
            <person name="Lindquist E."/>
            <person name="Lipzen A."/>
            <person name="Meier-Kolthoff J.P."/>
            <person name="Ohm R.A."/>
            <person name="Otillar R.P."/>
            <person name="Pangilinan J."/>
            <person name="Peng Y."/>
            <person name="Rokas A."/>
            <person name="Rosa C.A."/>
            <person name="Scheuner C."/>
            <person name="Sibirny A.A."/>
            <person name="Slot J.C."/>
            <person name="Stielow J.B."/>
            <person name="Sun H."/>
            <person name="Kurtzman C.P."/>
            <person name="Blackwell M."/>
            <person name="Grigoriev I.V."/>
            <person name="Jeffries T.W."/>
        </authorList>
    </citation>
    <scope>NUCLEOTIDE SEQUENCE [LARGE SCALE GENOMIC DNA]</scope>
    <source>
        <strain evidence="3">NRRL Y-12698</strain>
    </source>
</reference>